<name>A0A9X5C473_9FIRM</name>
<protein>
    <recommendedName>
        <fullName evidence="3">Holliday junction resolvase RecU</fullName>
    </recommendedName>
</protein>
<dbReference type="Gene3D" id="3.40.1350.10">
    <property type="match status" value="1"/>
</dbReference>
<proteinExistence type="predicted"/>
<gene>
    <name evidence="1" type="ORF">FMM80_00905</name>
</gene>
<dbReference type="GO" id="GO:0003676">
    <property type="term" value="F:nucleic acid binding"/>
    <property type="evidence" value="ECO:0007669"/>
    <property type="project" value="InterPro"/>
</dbReference>
<dbReference type="OrthoDB" id="2475790at2"/>
<reference evidence="1 2" key="1">
    <citation type="submission" date="2019-07" db="EMBL/GenBank/DDBJ databases">
        <title>Draft genome sequences of 15 bacterial species constituting the stable defined intestinal microbiota of the GM15 gnotobiotic mouse model.</title>
        <authorList>
            <person name="Elie C."/>
            <person name="Mathieu A."/>
            <person name="Saliou A."/>
            <person name="Darnaud M."/>
            <person name="Leulier F."/>
            <person name="Tamellini A."/>
        </authorList>
    </citation>
    <scope>NUCLEOTIDE SEQUENCE [LARGE SCALE GENOMIC DNA]</scope>
    <source>
        <strain evidence="2">ASF 502</strain>
    </source>
</reference>
<dbReference type="AlphaFoldDB" id="A0A9X5C473"/>
<dbReference type="Proteomes" id="UP000474104">
    <property type="component" value="Unassembled WGS sequence"/>
</dbReference>
<dbReference type="RefSeq" id="WP_157404127.1">
    <property type="nucleotide sequence ID" value="NZ_VIRB01000013.1"/>
</dbReference>
<evidence type="ECO:0008006" key="3">
    <source>
        <dbReference type="Google" id="ProtNLM"/>
    </source>
</evidence>
<accession>A0A9X5C473</accession>
<dbReference type="InterPro" id="IPR011856">
    <property type="entry name" value="tRNA_endonuc-like_dom_sf"/>
</dbReference>
<evidence type="ECO:0000313" key="2">
    <source>
        <dbReference type="Proteomes" id="UP000474104"/>
    </source>
</evidence>
<dbReference type="EMBL" id="VIRB01000013">
    <property type="protein sequence ID" value="NDO67367.1"/>
    <property type="molecule type" value="Genomic_DNA"/>
</dbReference>
<organism evidence="1 2">
    <name type="scientific">Schaedlerella arabinosiphila</name>
    <dbReference type="NCBI Taxonomy" id="2044587"/>
    <lineage>
        <taxon>Bacteria</taxon>
        <taxon>Bacillati</taxon>
        <taxon>Bacillota</taxon>
        <taxon>Clostridia</taxon>
        <taxon>Lachnospirales</taxon>
        <taxon>Lachnospiraceae</taxon>
        <taxon>Schaedlerella</taxon>
    </lineage>
</organism>
<evidence type="ECO:0000313" key="1">
    <source>
        <dbReference type="EMBL" id="NDO67367.1"/>
    </source>
</evidence>
<sequence>MLYHRLNDSTGTFSGGSNLRFSSKQPCDAFLFDGRRKILYCLELKTSKSGSFSYESIECKEKQPSKMIHKHQILSLERLGMYERIMSGFLFNFRLENETIEHTYFQSIKNFLIMYKSLNKKSFNEKDLLNYNPINIEGKKKIKNWSWNIEKFLQEVYMTCKV</sequence>
<comment type="caution">
    <text evidence="1">The sequence shown here is derived from an EMBL/GenBank/DDBJ whole genome shotgun (WGS) entry which is preliminary data.</text>
</comment>